<proteinExistence type="predicted"/>
<sequence>MPKGQSASLPEQIGPLAARHSQNFIFRSIPPNIQGFFSGKRRYGISPYDTGNRHISSE</sequence>
<name>A0A6H5GKN5_9HEMI</name>
<reference evidence="1 2" key="1">
    <citation type="submission" date="2020-02" db="EMBL/GenBank/DDBJ databases">
        <authorList>
            <person name="Ferguson B K."/>
        </authorList>
    </citation>
    <scope>NUCLEOTIDE SEQUENCE [LARGE SCALE GENOMIC DNA]</scope>
</reference>
<evidence type="ECO:0000313" key="2">
    <source>
        <dbReference type="Proteomes" id="UP000479000"/>
    </source>
</evidence>
<dbReference type="EMBL" id="CADCXU010014298">
    <property type="protein sequence ID" value="CAB0003992.1"/>
    <property type="molecule type" value="Genomic_DNA"/>
</dbReference>
<dbReference type="Proteomes" id="UP000479000">
    <property type="component" value="Unassembled WGS sequence"/>
</dbReference>
<feature type="non-terminal residue" evidence="1">
    <location>
        <position position="58"/>
    </location>
</feature>
<protein>
    <submittedName>
        <fullName evidence="1">Uncharacterized protein</fullName>
    </submittedName>
</protein>
<evidence type="ECO:0000313" key="1">
    <source>
        <dbReference type="EMBL" id="CAB0003992.1"/>
    </source>
</evidence>
<organism evidence="1 2">
    <name type="scientific">Nesidiocoris tenuis</name>
    <dbReference type="NCBI Taxonomy" id="355587"/>
    <lineage>
        <taxon>Eukaryota</taxon>
        <taxon>Metazoa</taxon>
        <taxon>Ecdysozoa</taxon>
        <taxon>Arthropoda</taxon>
        <taxon>Hexapoda</taxon>
        <taxon>Insecta</taxon>
        <taxon>Pterygota</taxon>
        <taxon>Neoptera</taxon>
        <taxon>Paraneoptera</taxon>
        <taxon>Hemiptera</taxon>
        <taxon>Heteroptera</taxon>
        <taxon>Panheteroptera</taxon>
        <taxon>Cimicomorpha</taxon>
        <taxon>Miridae</taxon>
        <taxon>Dicyphina</taxon>
        <taxon>Nesidiocoris</taxon>
    </lineage>
</organism>
<gene>
    <name evidence="1" type="ORF">NTEN_LOCUS9469</name>
</gene>
<dbReference type="AlphaFoldDB" id="A0A6H5GKN5"/>
<accession>A0A6H5GKN5</accession>
<keyword evidence="2" id="KW-1185">Reference proteome</keyword>